<reference evidence="5" key="3">
    <citation type="submission" date="2018-07" db="EMBL/GenBank/DDBJ databases">
        <authorList>
            <person name="Mckenzie S.K."/>
            <person name="Kronauer D.J.C."/>
        </authorList>
    </citation>
    <scope>NUCLEOTIDE SEQUENCE</scope>
    <source>
        <strain evidence="5">Clonal line C1</strain>
    </source>
</reference>
<dbReference type="OMA" id="SIELPWM"/>
<evidence type="ECO:0000313" key="7">
    <source>
        <dbReference type="Proteomes" id="UP000279307"/>
    </source>
</evidence>
<evidence type="ECO:0000313" key="6">
    <source>
        <dbReference type="Proteomes" id="UP000053097"/>
    </source>
</evidence>
<dbReference type="InterPro" id="IPR044230">
    <property type="entry name" value="GTF3C4"/>
</dbReference>
<organism evidence="4 6">
    <name type="scientific">Ooceraea biroi</name>
    <name type="common">Clonal raider ant</name>
    <name type="synonym">Cerapachys biroi</name>
    <dbReference type="NCBI Taxonomy" id="2015173"/>
    <lineage>
        <taxon>Eukaryota</taxon>
        <taxon>Metazoa</taxon>
        <taxon>Ecdysozoa</taxon>
        <taxon>Arthropoda</taxon>
        <taxon>Hexapoda</taxon>
        <taxon>Insecta</taxon>
        <taxon>Pterygota</taxon>
        <taxon>Neoptera</taxon>
        <taxon>Endopterygota</taxon>
        <taxon>Hymenoptera</taxon>
        <taxon>Apocrita</taxon>
        <taxon>Aculeata</taxon>
        <taxon>Formicoidea</taxon>
        <taxon>Formicidae</taxon>
        <taxon>Dorylinae</taxon>
        <taxon>Ooceraea</taxon>
    </lineage>
</organism>
<dbReference type="GO" id="GO:0004402">
    <property type="term" value="F:histone acetyltransferase activity"/>
    <property type="evidence" value="ECO:0007669"/>
    <property type="project" value="InterPro"/>
</dbReference>
<dbReference type="AlphaFoldDB" id="A0A026WNM9"/>
<protein>
    <recommendedName>
        <fullName evidence="8">Transcription factor IIIC 90kDa subunit N-terminal domain-containing protein</fullName>
    </recommendedName>
</protein>
<dbReference type="STRING" id="2015173.A0A026WNM9"/>
<proteinExistence type="predicted"/>
<dbReference type="InterPro" id="IPR024764">
    <property type="entry name" value="TFIIIC_Znf"/>
</dbReference>
<sequence length="739" mass="83993">METEELYSINISPLVTIPFATQWSPDNQISIITERGVHIFEFEPTPMSPNSTIRFARSFINPPDTLPTYVSINEINPSMWNMEHEEIYSLLMEEMITPKLDGTNDRLPRIVRVAWSPKNLISPSQCALAIVSAAGTVNLLHKVSNEWYSICDVSSLWLDIVQDQIEPSLDKYKKSSDLSYATITESMRRLQVCSVTWSKLLIMKEETFAYFSVAHCSGDVSIWKIPRVTNFSKSLQPKLVGRIDSNVRVKINVLCWITINANKHLLVVGYIDGRIRAVKLTRVDNDLQVASTEQYIDPDCVTIDYLDVISQDKSNLKILATKGSFLLLLCVNLKGVLQNMRYLQVPGFNITGVVAIAPQQFLISTQEKRILAVDVQLDELISINVKSHLPQTHVQYLGLARSPNKVIFLNITSPNMIYDHLVMREPSTMHIFSLKGTTWDPLFIINNSTDLANVWDCMEVLRLKAVKAEDSTTVLCPSPQTLESSSLYSLQVSMWMTIMTTVSTTKKTISNINHVKEGKMTQALPLISVHSTCRYLDCLTEKDALSEENLLAVSLLRNYLKMYLASENGKSEGTVHRRARKALSAVASYPDRVETCNLCNETINEPWNAKSCPRGHKLPRCTTTLLQVTSLEYRVCPICGQLFHRCLEEVYEEPRCQLCDVPILHNPYAFDVDQYKFYGTNLSRLHVNVAESSREPEELQNSSENEPTSKWHTSRSIIVKDDDDDDDESDRITERWEEF</sequence>
<accession>A0A026WNM9</accession>
<dbReference type="GO" id="GO:0000127">
    <property type="term" value="C:transcription factor TFIIIC complex"/>
    <property type="evidence" value="ECO:0007669"/>
    <property type="project" value="InterPro"/>
</dbReference>
<dbReference type="PANTHER" id="PTHR15496">
    <property type="entry name" value="GENERAL TRANSCRIPTION FACTOR 3C POLYPEPTIDE 4 FAMILY"/>
    <property type="match status" value="1"/>
</dbReference>
<reference evidence="4 6" key="1">
    <citation type="journal article" date="2014" name="Curr. Biol.">
        <title>The genome of the clonal raider ant Cerapachys biroi.</title>
        <authorList>
            <person name="Oxley P.R."/>
            <person name="Ji L."/>
            <person name="Fetter-Pruneda I."/>
            <person name="McKenzie S.K."/>
            <person name="Li C."/>
            <person name="Hu H."/>
            <person name="Zhang G."/>
            <person name="Kronauer D.J."/>
        </authorList>
    </citation>
    <scope>NUCLEOTIDE SEQUENCE [LARGE SCALE GENOMIC DNA]</scope>
</reference>
<dbReference type="PANTHER" id="PTHR15496:SF2">
    <property type="entry name" value="GENERAL TRANSCRIPTION FACTOR 3C POLYPEPTIDE 4"/>
    <property type="match status" value="1"/>
</dbReference>
<dbReference type="Pfam" id="PF12660">
    <property type="entry name" value="zf-TFIIIC"/>
    <property type="match status" value="1"/>
</dbReference>
<feature type="domain" description="Transcription factor IIIC putative zinc-finger" evidence="3">
    <location>
        <begin position="593"/>
        <end position="641"/>
    </location>
</feature>
<gene>
    <name evidence="5" type="ORF">DMN91_003070</name>
    <name evidence="4" type="ORF">X777_00752</name>
</gene>
<name>A0A026WNM9_OOCBI</name>
<evidence type="ECO:0000313" key="5">
    <source>
        <dbReference type="EMBL" id="RLU24978.1"/>
    </source>
</evidence>
<feature type="compositionally biased region" description="Polar residues" evidence="1">
    <location>
        <begin position="699"/>
        <end position="716"/>
    </location>
</feature>
<dbReference type="Proteomes" id="UP000279307">
    <property type="component" value="Chromosome 3"/>
</dbReference>
<reference evidence="5 7" key="2">
    <citation type="journal article" date="2018" name="Genome Res.">
        <title>The genomic architecture and molecular evolution of ant odorant receptors.</title>
        <authorList>
            <person name="McKenzie S.K."/>
            <person name="Kronauer D.J.C."/>
        </authorList>
    </citation>
    <scope>NUCLEOTIDE SEQUENCE [LARGE SCALE GENOMIC DNA]</scope>
    <source>
        <strain evidence="5">Clonal line C1</strain>
    </source>
</reference>
<feature type="compositionally biased region" description="Basic and acidic residues" evidence="1">
    <location>
        <begin position="730"/>
        <end position="739"/>
    </location>
</feature>
<evidence type="ECO:0000313" key="4">
    <source>
        <dbReference type="EMBL" id="EZA57652.1"/>
    </source>
</evidence>
<feature type="region of interest" description="Disordered" evidence="1">
    <location>
        <begin position="691"/>
        <end position="739"/>
    </location>
</feature>
<feature type="domain" description="Transcription factor IIIC 90kDa subunit N-terminal" evidence="2">
    <location>
        <begin position="23"/>
        <end position="435"/>
    </location>
</feature>
<keyword evidence="6" id="KW-1185">Reference proteome</keyword>
<dbReference type="OrthoDB" id="6021743at2759"/>
<dbReference type="InterPro" id="IPR024761">
    <property type="entry name" value="TFIIIC_delta_N"/>
</dbReference>
<dbReference type="Pfam" id="PF12657">
    <property type="entry name" value="TFIIIC_delta"/>
    <property type="match status" value="1"/>
</dbReference>
<dbReference type="GO" id="GO:0006384">
    <property type="term" value="P:transcription initiation at RNA polymerase III promoter"/>
    <property type="evidence" value="ECO:0007669"/>
    <property type="project" value="InterPro"/>
</dbReference>
<evidence type="ECO:0000259" key="3">
    <source>
        <dbReference type="Pfam" id="PF12660"/>
    </source>
</evidence>
<evidence type="ECO:0008006" key="8">
    <source>
        <dbReference type="Google" id="ProtNLM"/>
    </source>
</evidence>
<dbReference type="EMBL" id="KK107139">
    <property type="protein sequence ID" value="EZA57652.1"/>
    <property type="molecule type" value="Genomic_DNA"/>
</dbReference>
<evidence type="ECO:0000259" key="2">
    <source>
        <dbReference type="Pfam" id="PF12657"/>
    </source>
</evidence>
<evidence type="ECO:0000256" key="1">
    <source>
        <dbReference type="SAM" id="MobiDB-lite"/>
    </source>
</evidence>
<dbReference type="EMBL" id="QOIP01000003">
    <property type="protein sequence ID" value="RLU24978.1"/>
    <property type="molecule type" value="Genomic_DNA"/>
</dbReference>
<dbReference type="Proteomes" id="UP000053097">
    <property type="component" value="Unassembled WGS sequence"/>
</dbReference>